<proteinExistence type="predicted"/>
<evidence type="ECO:0000313" key="1">
    <source>
        <dbReference type="EMBL" id="MDN3608740.1"/>
    </source>
</evidence>
<accession>A0ABT8BRK0</accession>
<sequence length="44" mass="4737">MSEGSRHGTGTDHGFGYLQEEGTVAQDEQSARIANWTLNGLNSN</sequence>
<keyword evidence="2" id="KW-1185">Reference proteome</keyword>
<protein>
    <submittedName>
        <fullName evidence="1">Uncharacterized protein</fullName>
    </submittedName>
</protein>
<comment type="caution">
    <text evidence="1">The sequence shown here is derived from an EMBL/GenBank/DDBJ whole genome shotgun (WGS) entry which is preliminary data.</text>
</comment>
<dbReference type="Proteomes" id="UP001238540">
    <property type="component" value="Unassembled WGS sequence"/>
</dbReference>
<evidence type="ECO:0000313" key="2">
    <source>
        <dbReference type="Proteomes" id="UP001238540"/>
    </source>
</evidence>
<reference evidence="2" key="1">
    <citation type="journal article" date="2019" name="Int. J. Syst. Evol. Microbiol.">
        <title>The Global Catalogue of Microorganisms (GCM) 10K type strain sequencing project: providing services to taxonomists for standard genome sequencing and annotation.</title>
        <authorList>
            <consortium name="The Broad Institute Genomics Platform"/>
            <consortium name="The Broad Institute Genome Sequencing Center for Infectious Disease"/>
            <person name="Wu L."/>
            <person name="Ma J."/>
        </authorList>
    </citation>
    <scope>NUCLEOTIDE SEQUENCE [LARGE SCALE GENOMIC DNA]</scope>
    <source>
        <strain evidence="2">CECT 7398</strain>
    </source>
</reference>
<name>A0ABT8BRK0_9VIBR</name>
<dbReference type="RefSeq" id="WP_290310713.1">
    <property type="nucleotide sequence ID" value="NZ_JABEYA020000019.1"/>
</dbReference>
<organism evidence="1 2">
    <name type="scientific">Vibrio ostreicida</name>
    <dbReference type="NCBI Taxonomy" id="526588"/>
    <lineage>
        <taxon>Bacteria</taxon>
        <taxon>Pseudomonadati</taxon>
        <taxon>Pseudomonadota</taxon>
        <taxon>Gammaproteobacteria</taxon>
        <taxon>Vibrionales</taxon>
        <taxon>Vibrionaceae</taxon>
        <taxon>Vibrio</taxon>
    </lineage>
</organism>
<gene>
    <name evidence="1" type="ORF">QWZ16_03075</name>
</gene>
<dbReference type="EMBL" id="JAUFQC010000001">
    <property type="protein sequence ID" value="MDN3608740.1"/>
    <property type="molecule type" value="Genomic_DNA"/>
</dbReference>